<name>A0A151N5R4_ALLMI</name>
<dbReference type="EMBL" id="AKHW03004004">
    <property type="protein sequence ID" value="KYO32174.1"/>
    <property type="molecule type" value="Genomic_DNA"/>
</dbReference>
<evidence type="ECO:0000313" key="2">
    <source>
        <dbReference type="EMBL" id="KYO32174.1"/>
    </source>
</evidence>
<feature type="region of interest" description="Disordered" evidence="1">
    <location>
        <begin position="1"/>
        <end position="20"/>
    </location>
</feature>
<reference evidence="2 3" key="1">
    <citation type="journal article" date="2012" name="Genome Biol.">
        <title>Sequencing three crocodilian genomes to illuminate the evolution of archosaurs and amniotes.</title>
        <authorList>
            <person name="St John J.A."/>
            <person name="Braun E.L."/>
            <person name="Isberg S.R."/>
            <person name="Miles L.G."/>
            <person name="Chong A.Y."/>
            <person name="Gongora J."/>
            <person name="Dalzell P."/>
            <person name="Moran C."/>
            <person name="Bed'hom B."/>
            <person name="Abzhanov A."/>
            <person name="Burgess S.C."/>
            <person name="Cooksey A.M."/>
            <person name="Castoe T.A."/>
            <person name="Crawford N.G."/>
            <person name="Densmore L.D."/>
            <person name="Drew J.C."/>
            <person name="Edwards S.V."/>
            <person name="Faircloth B.C."/>
            <person name="Fujita M.K."/>
            <person name="Greenwold M.J."/>
            <person name="Hoffmann F.G."/>
            <person name="Howard J.M."/>
            <person name="Iguchi T."/>
            <person name="Janes D.E."/>
            <person name="Khan S.Y."/>
            <person name="Kohno S."/>
            <person name="de Koning A.J."/>
            <person name="Lance S.L."/>
            <person name="McCarthy F.M."/>
            <person name="McCormack J.E."/>
            <person name="Merchant M.E."/>
            <person name="Peterson D.G."/>
            <person name="Pollock D.D."/>
            <person name="Pourmand N."/>
            <person name="Raney B.J."/>
            <person name="Roessler K.A."/>
            <person name="Sanford J.R."/>
            <person name="Sawyer R.H."/>
            <person name="Schmidt C.J."/>
            <person name="Triplett E.W."/>
            <person name="Tuberville T.D."/>
            <person name="Venegas-Anaya M."/>
            <person name="Howard J.T."/>
            <person name="Jarvis E.D."/>
            <person name="Guillette L.J.Jr."/>
            <person name="Glenn T.C."/>
            <person name="Green R.E."/>
            <person name="Ray D.A."/>
        </authorList>
    </citation>
    <scope>NUCLEOTIDE SEQUENCE [LARGE SCALE GENOMIC DNA]</scope>
    <source>
        <strain evidence="2">KSC_2009_1</strain>
    </source>
</reference>
<sequence length="93" mass="9805">MLFFPADPSAEERWSSGQGTGPGNLCPCSCAPAEVSIVHFLVCKVETGMMSLVFAALVHGEEDLLETLSHSKAGRHSLQMMPSVPGGRMASAD</sequence>
<evidence type="ECO:0000256" key="1">
    <source>
        <dbReference type="SAM" id="MobiDB-lite"/>
    </source>
</evidence>
<evidence type="ECO:0000313" key="3">
    <source>
        <dbReference type="Proteomes" id="UP000050525"/>
    </source>
</evidence>
<organism evidence="2 3">
    <name type="scientific">Alligator mississippiensis</name>
    <name type="common">American alligator</name>
    <dbReference type="NCBI Taxonomy" id="8496"/>
    <lineage>
        <taxon>Eukaryota</taxon>
        <taxon>Metazoa</taxon>
        <taxon>Chordata</taxon>
        <taxon>Craniata</taxon>
        <taxon>Vertebrata</taxon>
        <taxon>Euteleostomi</taxon>
        <taxon>Archelosauria</taxon>
        <taxon>Archosauria</taxon>
        <taxon>Crocodylia</taxon>
        <taxon>Alligatoridae</taxon>
        <taxon>Alligatorinae</taxon>
        <taxon>Alligator</taxon>
    </lineage>
</organism>
<gene>
    <name evidence="2" type="ORF">Y1Q_0007163</name>
</gene>
<dbReference type="Proteomes" id="UP000050525">
    <property type="component" value="Unassembled WGS sequence"/>
</dbReference>
<comment type="caution">
    <text evidence="2">The sequence shown here is derived from an EMBL/GenBank/DDBJ whole genome shotgun (WGS) entry which is preliminary data.</text>
</comment>
<keyword evidence="3" id="KW-1185">Reference proteome</keyword>
<protein>
    <submittedName>
        <fullName evidence="2">Uncharacterized protein</fullName>
    </submittedName>
</protein>
<proteinExistence type="predicted"/>
<dbReference type="AlphaFoldDB" id="A0A151N5R4"/>
<accession>A0A151N5R4</accession>